<name>A0A839ULX7_9HYPH</name>
<sequence length="220" mass="24547">MKKRNLWICAFALFGASFLVFPDAKADVNYESCIRRLEQSVSGKDILHVPFCDKSPDGKTNVSSHWTLNWYETSELLSSRFSSLLKLANRQSLTLTATSNPNVWIVSNPILRATAAGPSVVPGYENITFLAVAISDELYWVRCNRDAANMCVFYTVIYEVGPLSDGVSCTVDFSHHFKQPPDYSEFYRIIQYAKAMADAASQNKTVSSELNKACSRGNSE</sequence>
<accession>A0A839ULX7</accession>
<dbReference type="EMBL" id="JACHXN010000048">
    <property type="protein sequence ID" value="MBB3149880.1"/>
    <property type="molecule type" value="Genomic_DNA"/>
</dbReference>
<dbReference type="RefSeq" id="WP_183665779.1">
    <property type="nucleotide sequence ID" value="NZ_JACHXN010000048.1"/>
</dbReference>
<proteinExistence type="predicted"/>
<feature type="chain" id="PRO_5032941010" evidence="1">
    <location>
        <begin position="27"/>
        <end position="220"/>
    </location>
</feature>
<evidence type="ECO:0000256" key="1">
    <source>
        <dbReference type="SAM" id="SignalP"/>
    </source>
</evidence>
<evidence type="ECO:0000313" key="2">
    <source>
        <dbReference type="EMBL" id="MBB3149880.1"/>
    </source>
</evidence>
<gene>
    <name evidence="2" type="ORF">FHS21_006337</name>
</gene>
<keyword evidence="3" id="KW-1185">Reference proteome</keyword>
<evidence type="ECO:0000313" key="3">
    <source>
        <dbReference type="Proteomes" id="UP000554520"/>
    </source>
</evidence>
<dbReference type="AlphaFoldDB" id="A0A839ULX7"/>
<dbReference type="Proteomes" id="UP000554520">
    <property type="component" value="Unassembled WGS sequence"/>
</dbReference>
<reference evidence="2 3" key="1">
    <citation type="submission" date="2020-08" db="EMBL/GenBank/DDBJ databases">
        <title>Genomic Encyclopedia of Type Strains, Phase III (KMG-III): the genomes of soil and plant-associated and newly described type strains.</title>
        <authorList>
            <person name="Whitman W."/>
        </authorList>
    </citation>
    <scope>NUCLEOTIDE SEQUENCE [LARGE SCALE GENOMIC DNA]</scope>
    <source>
        <strain evidence="2 3">CECT 7015</strain>
    </source>
</reference>
<organism evidence="2 3">
    <name type="scientific">Phyllobacterium trifolii</name>
    <dbReference type="NCBI Taxonomy" id="300193"/>
    <lineage>
        <taxon>Bacteria</taxon>
        <taxon>Pseudomonadati</taxon>
        <taxon>Pseudomonadota</taxon>
        <taxon>Alphaproteobacteria</taxon>
        <taxon>Hyphomicrobiales</taxon>
        <taxon>Phyllobacteriaceae</taxon>
        <taxon>Phyllobacterium</taxon>
    </lineage>
</organism>
<feature type="signal peptide" evidence="1">
    <location>
        <begin position="1"/>
        <end position="26"/>
    </location>
</feature>
<protein>
    <submittedName>
        <fullName evidence="2">Uncharacterized protein</fullName>
    </submittedName>
</protein>
<comment type="caution">
    <text evidence="2">The sequence shown here is derived from an EMBL/GenBank/DDBJ whole genome shotgun (WGS) entry which is preliminary data.</text>
</comment>
<keyword evidence="1" id="KW-0732">Signal</keyword>